<dbReference type="InterPro" id="IPR000847">
    <property type="entry name" value="LysR_HTH_N"/>
</dbReference>
<dbReference type="InterPro" id="IPR058163">
    <property type="entry name" value="LysR-type_TF_proteobact-type"/>
</dbReference>
<proteinExistence type="inferred from homology"/>
<organism evidence="6 8">
    <name type="scientific">Pseudomonas costantinii</name>
    <dbReference type="NCBI Taxonomy" id="168469"/>
    <lineage>
        <taxon>Bacteria</taxon>
        <taxon>Pseudomonadati</taxon>
        <taxon>Pseudomonadota</taxon>
        <taxon>Gammaproteobacteria</taxon>
        <taxon>Pseudomonadales</taxon>
        <taxon>Pseudomonadaceae</taxon>
        <taxon>Pseudomonas</taxon>
    </lineage>
</organism>
<dbReference type="InterPro" id="IPR036388">
    <property type="entry name" value="WH-like_DNA-bd_sf"/>
</dbReference>
<dbReference type="PROSITE" id="PS50931">
    <property type="entry name" value="HTH_LYSR"/>
    <property type="match status" value="1"/>
</dbReference>
<dbReference type="GO" id="GO:0003700">
    <property type="term" value="F:DNA-binding transcription factor activity"/>
    <property type="evidence" value="ECO:0007669"/>
    <property type="project" value="InterPro"/>
</dbReference>
<evidence type="ECO:0000313" key="6">
    <source>
        <dbReference type="EMBL" id="OIN44410.1"/>
    </source>
</evidence>
<gene>
    <name evidence="6" type="ORF">BFL40_30180</name>
    <name evidence="7" type="ORF">SAMN04515675_0083</name>
</gene>
<comment type="caution">
    <text evidence="6">The sequence shown here is derived from an EMBL/GenBank/DDBJ whole genome shotgun (WGS) entry which is preliminary data.</text>
</comment>
<sequence length="316" mass="35470">MSMNHGAPDQMVRRLPPLYALRAFELAARFSSFTQAAENLFITQSAVSRHVKALEEHFGCALFERKGPKIFLTQAGRLLAQELKVGFRVIEHACTTTSRKEKTLRVKAPSTLTMRWLLHVLDEFNSVNGTEQAQLSSEWMDVDFVNFDVEPFDCAVLLGNGRFSSDLGSIKLFDEWLIPVCSPNLLEQHNLSGEGVFSAELIHPSRDRRDWQRWLERVGLMSAVSWQKGKIFDTLELGISAAIQGRGVSIGDLALVGDELVKGSLVLPYNKAVSTGDSYYLVWPTRSNSNATLESFKRYLLETVPVIDERGLEFLS</sequence>
<dbReference type="GO" id="GO:0006351">
    <property type="term" value="P:DNA-templated transcription"/>
    <property type="evidence" value="ECO:0007669"/>
    <property type="project" value="TreeGrafter"/>
</dbReference>
<evidence type="ECO:0000313" key="9">
    <source>
        <dbReference type="Proteomes" id="UP000182179"/>
    </source>
</evidence>
<evidence type="ECO:0000256" key="1">
    <source>
        <dbReference type="ARBA" id="ARBA00009437"/>
    </source>
</evidence>
<keyword evidence="9" id="KW-1185">Reference proteome</keyword>
<dbReference type="Proteomes" id="UP000182179">
    <property type="component" value="Unassembled WGS sequence"/>
</dbReference>
<evidence type="ECO:0000256" key="2">
    <source>
        <dbReference type="ARBA" id="ARBA00023015"/>
    </source>
</evidence>
<keyword evidence="4" id="KW-0804">Transcription</keyword>
<dbReference type="SUPFAM" id="SSF53850">
    <property type="entry name" value="Periplasmic binding protein-like II"/>
    <property type="match status" value="1"/>
</dbReference>
<dbReference type="EMBL" id="FNTS01000002">
    <property type="protein sequence ID" value="SED16302.1"/>
    <property type="molecule type" value="Genomic_DNA"/>
</dbReference>
<dbReference type="Pfam" id="PF00126">
    <property type="entry name" value="HTH_1"/>
    <property type="match status" value="1"/>
</dbReference>
<dbReference type="PANTHER" id="PTHR30537">
    <property type="entry name" value="HTH-TYPE TRANSCRIPTIONAL REGULATOR"/>
    <property type="match status" value="1"/>
</dbReference>
<dbReference type="EMBL" id="MDDR01000063">
    <property type="protein sequence ID" value="OIN44410.1"/>
    <property type="molecule type" value="Genomic_DNA"/>
</dbReference>
<dbReference type="SUPFAM" id="SSF46785">
    <property type="entry name" value="Winged helix' DNA-binding domain"/>
    <property type="match status" value="1"/>
</dbReference>
<accession>A0A1S2UE41</accession>
<dbReference type="GO" id="GO:0043565">
    <property type="term" value="F:sequence-specific DNA binding"/>
    <property type="evidence" value="ECO:0007669"/>
    <property type="project" value="TreeGrafter"/>
</dbReference>
<dbReference type="PRINTS" id="PR00039">
    <property type="entry name" value="HTHLYSR"/>
</dbReference>
<dbReference type="PANTHER" id="PTHR30537:SF26">
    <property type="entry name" value="GLYCINE CLEAVAGE SYSTEM TRANSCRIPTIONAL ACTIVATOR"/>
    <property type="match status" value="1"/>
</dbReference>
<name>A0A1S2UE41_9PSED</name>
<evidence type="ECO:0000259" key="5">
    <source>
        <dbReference type="PROSITE" id="PS50931"/>
    </source>
</evidence>
<dbReference type="Proteomes" id="UP000181661">
    <property type="component" value="Unassembled WGS sequence"/>
</dbReference>
<evidence type="ECO:0000313" key="8">
    <source>
        <dbReference type="Proteomes" id="UP000181661"/>
    </source>
</evidence>
<evidence type="ECO:0000256" key="4">
    <source>
        <dbReference type="ARBA" id="ARBA00023163"/>
    </source>
</evidence>
<comment type="similarity">
    <text evidence="1">Belongs to the LysR transcriptional regulatory family.</text>
</comment>
<dbReference type="Gene3D" id="1.10.10.10">
    <property type="entry name" value="Winged helix-like DNA-binding domain superfamily/Winged helix DNA-binding domain"/>
    <property type="match status" value="1"/>
</dbReference>
<dbReference type="Gene3D" id="3.40.190.10">
    <property type="entry name" value="Periplasmic binding protein-like II"/>
    <property type="match status" value="2"/>
</dbReference>
<evidence type="ECO:0000256" key="3">
    <source>
        <dbReference type="ARBA" id="ARBA00023125"/>
    </source>
</evidence>
<dbReference type="AlphaFoldDB" id="A0A1S2UE41"/>
<keyword evidence="2" id="KW-0805">Transcription regulation</keyword>
<protein>
    <submittedName>
        <fullName evidence="7">DNA-binding transcriptional regulator, LysR family</fullName>
    </submittedName>
    <submittedName>
        <fullName evidence="6">LysR family transcriptional regulator</fullName>
    </submittedName>
</protein>
<reference evidence="7 9" key="2">
    <citation type="submission" date="2016-10" db="EMBL/GenBank/DDBJ databases">
        <authorList>
            <person name="Varghese N."/>
            <person name="Submissions S."/>
        </authorList>
    </citation>
    <scope>NUCLEOTIDE SEQUENCE [LARGE SCALE GENOMIC DNA]</scope>
    <source>
        <strain evidence="7 9">BS2773</strain>
    </source>
</reference>
<reference evidence="6 8" key="1">
    <citation type="submission" date="2016-08" db="EMBL/GenBank/DDBJ databases">
        <title>Draft genome sequence of Pseudomonas costantinii LMG 22119, type strain isolated from cultivated mushroom (Agaricus bisporus) sporophores.</title>
        <authorList>
            <person name="Tambong J.T."/>
        </authorList>
    </citation>
    <scope>NUCLEOTIDE SEQUENCE [LARGE SCALE GENOMIC DNA]</scope>
    <source>
        <strain evidence="6 8">LMG 22119</strain>
    </source>
</reference>
<feature type="domain" description="HTH lysR-type" evidence="5">
    <location>
        <begin position="16"/>
        <end position="73"/>
    </location>
</feature>
<dbReference type="Pfam" id="PF03466">
    <property type="entry name" value="LysR_substrate"/>
    <property type="match status" value="1"/>
</dbReference>
<evidence type="ECO:0000313" key="7">
    <source>
        <dbReference type="EMBL" id="SED16302.1"/>
    </source>
</evidence>
<dbReference type="InterPro" id="IPR005119">
    <property type="entry name" value="LysR_subst-bd"/>
</dbReference>
<dbReference type="InterPro" id="IPR036390">
    <property type="entry name" value="WH_DNA-bd_sf"/>
</dbReference>
<keyword evidence="3 7" id="KW-0238">DNA-binding</keyword>